<sequence length="256" mass="27968">MTRLSPDPTETDPARFGPGTNGPREAATRARRRRRAKYLLWSLPVVILLLVVATKLMGPAIVNQPALDRFDSGAYESAGESWTSLIEGDNIVEPYLPWFNRGDSLAAREDYTAAVDDFERALELAPADRACDVRVNLALSWESLGDIYVAGGYFQGAIQLYEQAKAVIAEGEDCDPLEPSGQALAEAGPRVQAKIDQSEQLRDALEQQQGEGPGTQQEQLDQLGQQEQQSEQEKATGDAADRGEEGGQSGYTEKPW</sequence>
<dbReference type="Gene3D" id="1.25.40.10">
    <property type="entry name" value="Tetratricopeptide repeat domain"/>
    <property type="match status" value="1"/>
</dbReference>
<proteinExistence type="predicted"/>
<evidence type="ECO:0000313" key="6">
    <source>
        <dbReference type="EMBL" id="MBB5842723.1"/>
    </source>
</evidence>
<dbReference type="InterPro" id="IPR013105">
    <property type="entry name" value="TPR_2"/>
</dbReference>
<dbReference type="SMART" id="SM00028">
    <property type="entry name" value="TPR"/>
    <property type="match status" value="2"/>
</dbReference>
<dbReference type="InterPro" id="IPR019734">
    <property type="entry name" value="TPR_rpt"/>
</dbReference>
<feature type="region of interest" description="Disordered" evidence="4">
    <location>
        <begin position="1"/>
        <end position="29"/>
    </location>
</feature>
<keyword evidence="1" id="KW-0677">Repeat</keyword>
<evidence type="ECO:0000313" key="7">
    <source>
        <dbReference type="Proteomes" id="UP000536685"/>
    </source>
</evidence>
<dbReference type="Pfam" id="PF07719">
    <property type="entry name" value="TPR_2"/>
    <property type="match status" value="1"/>
</dbReference>
<dbReference type="SUPFAM" id="SSF48452">
    <property type="entry name" value="TPR-like"/>
    <property type="match status" value="1"/>
</dbReference>
<dbReference type="AlphaFoldDB" id="A0A841AM61"/>
<feature type="compositionally biased region" description="Basic and acidic residues" evidence="4">
    <location>
        <begin position="231"/>
        <end position="245"/>
    </location>
</feature>
<gene>
    <name evidence="6" type="ORF">HD599_001046</name>
</gene>
<accession>A0A841AM61</accession>
<evidence type="ECO:0000256" key="3">
    <source>
        <dbReference type="PROSITE-ProRule" id="PRU00339"/>
    </source>
</evidence>
<keyword evidence="5" id="KW-0812">Transmembrane</keyword>
<dbReference type="EMBL" id="JACHMJ010000001">
    <property type="protein sequence ID" value="MBB5842723.1"/>
    <property type="molecule type" value="Genomic_DNA"/>
</dbReference>
<protein>
    <submittedName>
        <fullName evidence="6">Tetratricopeptide (TPR) repeat protein</fullName>
    </submittedName>
</protein>
<comment type="caution">
    <text evidence="6">The sequence shown here is derived from an EMBL/GenBank/DDBJ whole genome shotgun (WGS) entry which is preliminary data.</text>
</comment>
<evidence type="ECO:0000256" key="5">
    <source>
        <dbReference type="SAM" id="Phobius"/>
    </source>
</evidence>
<feature type="compositionally biased region" description="Low complexity" evidence="4">
    <location>
        <begin position="206"/>
        <end position="229"/>
    </location>
</feature>
<keyword evidence="5" id="KW-0472">Membrane</keyword>
<feature type="region of interest" description="Disordered" evidence="4">
    <location>
        <begin position="193"/>
        <end position="256"/>
    </location>
</feature>
<keyword evidence="7" id="KW-1185">Reference proteome</keyword>
<feature type="repeat" description="TPR" evidence="3">
    <location>
        <begin position="95"/>
        <end position="128"/>
    </location>
</feature>
<reference evidence="6 7" key="1">
    <citation type="submission" date="2020-08" db="EMBL/GenBank/DDBJ databases">
        <title>Sequencing the genomes of 1000 actinobacteria strains.</title>
        <authorList>
            <person name="Klenk H.-P."/>
        </authorList>
    </citation>
    <scope>NUCLEOTIDE SEQUENCE [LARGE SCALE GENOMIC DNA]</scope>
    <source>
        <strain evidence="6 7">DSM 105784</strain>
    </source>
</reference>
<name>A0A841AM61_9MICO</name>
<evidence type="ECO:0000256" key="2">
    <source>
        <dbReference type="ARBA" id="ARBA00022803"/>
    </source>
</evidence>
<feature type="transmembrane region" description="Helical" evidence="5">
    <location>
        <begin position="38"/>
        <end position="58"/>
    </location>
</feature>
<keyword evidence="2 3" id="KW-0802">TPR repeat</keyword>
<dbReference type="PROSITE" id="PS50005">
    <property type="entry name" value="TPR"/>
    <property type="match status" value="1"/>
</dbReference>
<evidence type="ECO:0000256" key="4">
    <source>
        <dbReference type="SAM" id="MobiDB-lite"/>
    </source>
</evidence>
<keyword evidence="5" id="KW-1133">Transmembrane helix</keyword>
<dbReference type="InterPro" id="IPR011990">
    <property type="entry name" value="TPR-like_helical_dom_sf"/>
</dbReference>
<evidence type="ECO:0000256" key="1">
    <source>
        <dbReference type="ARBA" id="ARBA00022737"/>
    </source>
</evidence>
<feature type="compositionally biased region" description="Basic and acidic residues" evidence="4">
    <location>
        <begin position="196"/>
        <end position="205"/>
    </location>
</feature>
<organism evidence="6 7">
    <name type="scientific">Conyzicola lurida</name>
    <dbReference type="NCBI Taxonomy" id="1172621"/>
    <lineage>
        <taxon>Bacteria</taxon>
        <taxon>Bacillati</taxon>
        <taxon>Actinomycetota</taxon>
        <taxon>Actinomycetes</taxon>
        <taxon>Micrococcales</taxon>
        <taxon>Microbacteriaceae</taxon>
        <taxon>Conyzicola</taxon>
    </lineage>
</organism>
<dbReference type="Proteomes" id="UP000536685">
    <property type="component" value="Unassembled WGS sequence"/>
</dbReference>
<dbReference type="RefSeq" id="WP_184234280.1">
    <property type="nucleotide sequence ID" value="NZ_JACHMJ010000001.1"/>
</dbReference>